<dbReference type="AlphaFoldDB" id="A0A6J5ZV52"/>
<reference evidence="2" key="1">
    <citation type="submission" date="2020-05" db="EMBL/GenBank/DDBJ databases">
        <authorList>
            <person name="Chiriac C."/>
            <person name="Salcher M."/>
            <person name="Ghai R."/>
            <person name="Kavagutti S V."/>
        </authorList>
    </citation>
    <scope>NUCLEOTIDE SEQUENCE</scope>
</reference>
<dbReference type="EMBL" id="CAESAO010000092">
    <property type="protein sequence ID" value="CAB4345136.1"/>
    <property type="molecule type" value="Genomic_DNA"/>
</dbReference>
<organism evidence="2">
    <name type="scientific">freshwater metagenome</name>
    <dbReference type="NCBI Taxonomy" id="449393"/>
    <lineage>
        <taxon>unclassified sequences</taxon>
        <taxon>metagenomes</taxon>
        <taxon>ecological metagenomes</taxon>
    </lineage>
</organism>
<accession>A0A6J5ZV52</accession>
<dbReference type="NCBIfam" id="TIGR00004">
    <property type="entry name" value="Rid family detoxifying hydrolase"/>
    <property type="match status" value="1"/>
</dbReference>
<dbReference type="InterPro" id="IPR019897">
    <property type="entry name" value="RidA_CS"/>
</dbReference>
<dbReference type="InterPro" id="IPR006175">
    <property type="entry name" value="YjgF/YER057c/UK114"/>
</dbReference>
<evidence type="ECO:0000313" key="2">
    <source>
        <dbReference type="EMBL" id="CAB4345136.1"/>
    </source>
</evidence>
<dbReference type="PANTHER" id="PTHR11803:SF39">
    <property type="entry name" value="2-IMINOBUTANOATE_2-IMINOPROPANOATE DEAMINASE"/>
    <property type="match status" value="1"/>
</dbReference>
<name>A0A6J5ZV52_9ZZZZ</name>
<comment type="similarity">
    <text evidence="1">Belongs to the RutC family.</text>
</comment>
<dbReference type="PROSITE" id="PS01094">
    <property type="entry name" value="UPF0076"/>
    <property type="match status" value="1"/>
</dbReference>
<dbReference type="SUPFAM" id="SSF55298">
    <property type="entry name" value="YjgF-like"/>
    <property type="match status" value="1"/>
</dbReference>
<dbReference type="Pfam" id="PF01042">
    <property type="entry name" value="Ribonuc_L-PSP"/>
    <property type="match status" value="1"/>
</dbReference>
<proteinExistence type="inferred from homology"/>
<protein>
    <submittedName>
        <fullName evidence="2">Unannotated protein</fullName>
    </submittedName>
</protein>
<dbReference type="InterPro" id="IPR006056">
    <property type="entry name" value="RidA"/>
</dbReference>
<dbReference type="InterPro" id="IPR035959">
    <property type="entry name" value="RutC-like_sf"/>
</dbReference>
<dbReference type="FunFam" id="3.30.1330.40:FF:000001">
    <property type="entry name" value="L-PSP family endoribonuclease"/>
    <property type="match status" value="1"/>
</dbReference>
<dbReference type="PANTHER" id="PTHR11803">
    <property type="entry name" value="2-IMINOBUTANOATE/2-IMINOPROPANOATE DEAMINASE RIDA"/>
    <property type="match status" value="1"/>
</dbReference>
<dbReference type="Gene3D" id="3.30.1330.40">
    <property type="entry name" value="RutC-like"/>
    <property type="match status" value="1"/>
</dbReference>
<dbReference type="GO" id="GO:0005829">
    <property type="term" value="C:cytosol"/>
    <property type="evidence" value="ECO:0007669"/>
    <property type="project" value="TreeGrafter"/>
</dbReference>
<dbReference type="GO" id="GO:0019239">
    <property type="term" value="F:deaminase activity"/>
    <property type="evidence" value="ECO:0007669"/>
    <property type="project" value="TreeGrafter"/>
</dbReference>
<gene>
    <name evidence="2" type="ORF">UFOPK3522_01048</name>
</gene>
<evidence type="ECO:0000256" key="1">
    <source>
        <dbReference type="ARBA" id="ARBA00010552"/>
    </source>
</evidence>
<dbReference type="CDD" id="cd00448">
    <property type="entry name" value="YjgF_YER057c_UK114_family"/>
    <property type="match status" value="1"/>
</dbReference>
<sequence length="130" mass="13511">MSNDRKTINAEAAPAAVGPYSHAVQTNGLLFCSGQIPLDAASGEIVGSTPAEQARRCLENLQLVCSAAGARLEDAVRCTVYMTDLSAFAEVNEVYAEFFPSDPPARAAVGVAALPRGAQVEIDAIVSVTD</sequence>